<comment type="cofactor">
    <cofactor evidence="3">
        <name>a divalent metal cation</name>
        <dbReference type="ChEBI" id="CHEBI:60240"/>
    </cofactor>
</comment>
<sequence length="684" mass="76722">MNLFIKKTGLIVLVLILIFGLFVNPVSANVEETPKATITILGTTDMHGRIYPHDYATDSEDADAGFAKIQTLVKQERAKNPNVILIDCGDTVQDNSAELFNDLPVHPMVEVMNTMKYDTWTIGNHEFNFEKSFLDRNIKAFNNAVLAANIYKEDGTRFVEPYTIIKKDGIRVAIVGLIPPHVPTWEASAPEHFEGLSFTDPLEETKKVIKELDGKYDILVGAFHLGKDGEHGSTGAKDIAHACPEFDVLFLGHAHAKVNEEINGVKIIEPGKYGWALAKVNIKLAKNGDKWEVISVDTENIETKEVDADQEILDKFEYVHSKSVTDANKIVGQITKDFIERPDYITGKDEITTMPTAQIEDTAVIDLINQVQMFYANSQISSAALFNFGSNLKQGDFKKKDVAFIYKYANTLNGVNITGENLKKYMEWSASYYNTYKDGDVTVSFNPEIRGYNYDMFSGMTYDIDISQEAGNRVKNIFIAGKPLDEAKTYKLAVNNYRFGTLLKNGWVTNEDKYYDSYEELQDAGRIRDLIIKYVKEEQGGKITPKIDNNWKIIGTDIDKEKQEIVFEKVRNGEIKIPTSEDGRTLNVVALNYGKLMAEGKLNAPASIPAEQITEAVPVEKATNPASSKQPATEQTTTYTVKDGDVLWKIANKFNTTWQKLAELNNLKNANLILPQQRLIVPVN</sequence>
<comment type="similarity">
    <text evidence="5 11">Belongs to the 5'-nucleotidase family.</text>
</comment>
<dbReference type="InterPro" id="IPR036779">
    <property type="entry name" value="LysM_dom_sf"/>
</dbReference>
<dbReference type="PANTHER" id="PTHR11575:SF6">
    <property type="entry name" value="2',3'-CYCLIC-NUCLEOTIDE 2'-PHOSPHODIESTERASE_3'-NUCLEOTIDASE"/>
    <property type="match status" value="1"/>
</dbReference>
<evidence type="ECO:0000256" key="2">
    <source>
        <dbReference type="ARBA" id="ARBA00001730"/>
    </source>
</evidence>
<dbReference type="GO" id="GO:0000166">
    <property type="term" value="F:nucleotide binding"/>
    <property type="evidence" value="ECO:0007669"/>
    <property type="project" value="UniProtKB-KW"/>
</dbReference>
<dbReference type="InterPro" id="IPR006146">
    <property type="entry name" value="5'-Nucleotdase_CS"/>
</dbReference>
<dbReference type="PRINTS" id="PR01607">
    <property type="entry name" value="APYRASEFAMLY"/>
</dbReference>
<dbReference type="CDD" id="cd00118">
    <property type="entry name" value="LysM"/>
    <property type="match status" value="1"/>
</dbReference>
<dbReference type="InterPro" id="IPR018392">
    <property type="entry name" value="LysM"/>
</dbReference>
<dbReference type="OrthoDB" id="9800780at2"/>
<evidence type="ECO:0000256" key="10">
    <source>
        <dbReference type="ARBA" id="ARBA00023268"/>
    </source>
</evidence>
<keyword evidence="6" id="KW-0479">Metal-binding</keyword>
<dbReference type="InterPro" id="IPR008334">
    <property type="entry name" value="5'-Nucleotdase_C"/>
</dbReference>
<evidence type="ECO:0000259" key="12">
    <source>
        <dbReference type="PROSITE" id="PS51782"/>
    </source>
</evidence>
<dbReference type="SUPFAM" id="SSF56300">
    <property type="entry name" value="Metallo-dependent phosphatases"/>
    <property type="match status" value="1"/>
</dbReference>
<keyword evidence="7" id="KW-0732">Signal</keyword>
<dbReference type="AlphaFoldDB" id="A0A1M6K3Y1"/>
<dbReference type="PANTHER" id="PTHR11575">
    <property type="entry name" value="5'-NUCLEOTIDASE-RELATED"/>
    <property type="match status" value="1"/>
</dbReference>
<dbReference type="Proteomes" id="UP000184465">
    <property type="component" value="Unassembled WGS sequence"/>
</dbReference>
<feature type="domain" description="LysM" evidence="12">
    <location>
        <begin position="637"/>
        <end position="681"/>
    </location>
</feature>
<keyword evidence="14" id="KW-1185">Reference proteome</keyword>
<dbReference type="SUPFAM" id="SSF54106">
    <property type="entry name" value="LysM domain"/>
    <property type="match status" value="1"/>
</dbReference>
<evidence type="ECO:0000256" key="1">
    <source>
        <dbReference type="ARBA" id="ARBA00000527"/>
    </source>
</evidence>
<dbReference type="GO" id="GO:0008663">
    <property type="term" value="F:2',3'-cyclic-nucleotide 2'-phosphodiesterase activity"/>
    <property type="evidence" value="ECO:0007669"/>
    <property type="project" value="UniProtKB-EC"/>
</dbReference>
<dbReference type="Pfam" id="PF02872">
    <property type="entry name" value="5_nucleotid_C"/>
    <property type="match status" value="1"/>
</dbReference>
<dbReference type="Gene3D" id="3.90.780.10">
    <property type="entry name" value="5'-Nucleotidase, C-terminal domain"/>
    <property type="match status" value="1"/>
</dbReference>
<keyword evidence="8 11" id="KW-0547">Nucleotide-binding</keyword>
<dbReference type="STRING" id="1121301.SAMN02745912_00251"/>
<evidence type="ECO:0000256" key="6">
    <source>
        <dbReference type="ARBA" id="ARBA00022723"/>
    </source>
</evidence>
<evidence type="ECO:0000256" key="11">
    <source>
        <dbReference type="RuleBase" id="RU362119"/>
    </source>
</evidence>
<dbReference type="PROSITE" id="PS51782">
    <property type="entry name" value="LYSM"/>
    <property type="match status" value="1"/>
</dbReference>
<dbReference type="Pfam" id="PF01476">
    <property type="entry name" value="LysM"/>
    <property type="match status" value="1"/>
</dbReference>
<dbReference type="InterPro" id="IPR041827">
    <property type="entry name" value="CpdB_N"/>
</dbReference>
<dbReference type="PROSITE" id="PS00786">
    <property type="entry name" value="5_NUCLEOTIDASE_2"/>
    <property type="match status" value="1"/>
</dbReference>
<dbReference type="InterPro" id="IPR006179">
    <property type="entry name" value="5_nucleotidase/apyrase"/>
</dbReference>
<dbReference type="SMART" id="SM00257">
    <property type="entry name" value="LysM"/>
    <property type="match status" value="1"/>
</dbReference>
<comment type="catalytic activity">
    <reaction evidence="1">
        <text>a ribonucleoside 3'-phosphate + H2O = a ribonucleoside + phosphate</text>
        <dbReference type="Rhea" id="RHEA:10144"/>
        <dbReference type="ChEBI" id="CHEBI:13197"/>
        <dbReference type="ChEBI" id="CHEBI:15377"/>
        <dbReference type="ChEBI" id="CHEBI:18254"/>
        <dbReference type="ChEBI" id="CHEBI:43474"/>
        <dbReference type="EC" id="3.1.3.6"/>
    </reaction>
</comment>
<dbReference type="Gene3D" id="3.60.21.10">
    <property type="match status" value="1"/>
</dbReference>
<dbReference type="CDD" id="cd07410">
    <property type="entry name" value="MPP_CpdB_N"/>
    <property type="match status" value="1"/>
</dbReference>
<comment type="subcellular location">
    <subcellularLocation>
        <location evidence="4">Cell envelope</location>
    </subcellularLocation>
</comment>
<dbReference type="Pfam" id="PF00149">
    <property type="entry name" value="Metallophos"/>
    <property type="match status" value="1"/>
</dbReference>
<evidence type="ECO:0000256" key="7">
    <source>
        <dbReference type="ARBA" id="ARBA00022729"/>
    </source>
</evidence>
<organism evidence="13 14">
    <name type="scientific">Paramaledivibacter caminithermalis (strain DSM 15212 / CIP 107654 / DViRD3)</name>
    <name type="common">Clostridium caminithermale</name>
    <dbReference type="NCBI Taxonomy" id="1121301"/>
    <lineage>
        <taxon>Bacteria</taxon>
        <taxon>Bacillati</taxon>
        <taxon>Bacillota</taxon>
        <taxon>Clostridia</taxon>
        <taxon>Peptostreptococcales</taxon>
        <taxon>Caminicellaceae</taxon>
        <taxon>Paramaledivibacter</taxon>
    </lineage>
</organism>
<dbReference type="InterPro" id="IPR036907">
    <property type="entry name" value="5'-Nucleotdase_C_sf"/>
</dbReference>
<evidence type="ECO:0000313" key="14">
    <source>
        <dbReference type="Proteomes" id="UP000184465"/>
    </source>
</evidence>
<dbReference type="InterPro" id="IPR029052">
    <property type="entry name" value="Metallo-depent_PP-like"/>
</dbReference>
<dbReference type="GO" id="GO:0009166">
    <property type="term" value="P:nucleotide catabolic process"/>
    <property type="evidence" value="ECO:0007669"/>
    <property type="project" value="InterPro"/>
</dbReference>
<dbReference type="EMBL" id="FRAG01000002">
    <property type="protein sequence ID" value="SHJ53691.1"/>
    <property type="molecule type" value="Genomic_DNA"/>
</dbReference>
<comment type="catalytic activity">
    <reaction evidence="2">
        <text>a nucleoside 2',3'-cyclic phosphate + H2O = a nucleoside 3'-phosphate + H(+)</text>
        <dbReference type="Rhea" id="RHEA:19621"/>
        <dbReference type="ChEBI" id="CHEBI:15377"/>
        <dbReference type="ChEBI" id="CHEBI:15378"/>
        <dbReference type="ChEBI" id="CHEBI:66949"/>
        <dbReference type="ChEBI" id="CHEBI:66954"/>
        <dbReference type="EC" id="3.1.4.16"/>
    </reaction>
</comment>
<reference evidence="13 14" key="1">
    <citation type="submission" date="2016-11" db="EMBL/GenBank/DDBJ databases">
        <authorList>
            <person name="Jaros S."/>
            <person name="Januszkiewicz K."/>
            <person name="Wedrychowicz H."/>
        </authorList>
    </citation>
    <scope>NUCLEOTIDE SEQUENCE [LARGE SCALE GENOMIC DNA]</scope>
    <source>
        <strain evidence="13 14">DSM 15212</strain>
    </source>
</reference>
<dbReference type="Gene3D" id="3.10.350.10">
    <property type="entry name" value="LysM domain"/>
    <property type="match status" value="1"/>
</dbReference>
<evidence type="ECO:0000256" key="3">
    <source>
        <dbReference type="ARBA" id="ARBA00001968"/>
    </source>
</evidence>
<keyword evidence="10" id="KW-0511">Multifunctional enzyme</keyword>
<name>A0A1M6K3Y1_PARC5</name>
<protein>
    <submittedName>
        <fullName evidence="13">2',3'-cyclic-nucleotide 2'-phosphodiesterase / 3'-nucleotidase</fullName>
    </submittedName>
</protein>
<dbReference type="InterPro" id="IPR004843">
    <property type="entry name" value="Calcineurin-like_PHP"/>
</dbReference>
<evidence type="ECO:0000256" key="8">
    <source>
        <dbReference type="ARBA" id="ARBA00022741"/>
    </source>
</evidence>
<evidence type="ECO:0000313" key="13">
    <source>
        <dbReference type="EMBL" id="SHJ53691.1"/>
    </source>
</evidence>
<dbReference type="GO" id="GO:0008254">
    <property type="term" value="F:3'-nucleotidase activity"/>
    <property type="evidence" value="ECO:0007669"/>
    <property type="project" value="UniProtKB-EC"/>
</dbReference>
<dbReference type="RefSeq" id="WP_073146568.1">
    <property type="nucleotide sequence ID" value="NZ_FRAG01000002.1"/>
</dbReference>
<evidence type="ECO:0000256" key="9">
    <source>
        <dbReference type="ARBA" id="ARBA00022801"/>
    </source>
</evidence>
<dbReference type="SUPFAM" id="SSF55816">
    <property type="entry name" value="5'-nucleotidase (syn. UDP-sugar hydrolase), C-terminal domain"/>
    <property type="match status" value="1"/>
</dbReference>
<proteinExistence type="inferred from homology"/>
<dbReference type="GO" id="GO:0030288">
    <property type="term" value="C:outer membrane-bounded periplasmic space"/>
    <property type="evidence" value="ECO:0007669"/>
    <property type="project" value="TreeGrafter"/>
</dbReference>
<evidence type="ECO:0000256" key="4">
    <source>
        <dbReference type="ARBA" id="ARBA00004196"/>
    </source>
</evidence>
<accession>A0A1M6K3Y1</accession>
<keyword evidence="9 11" id="KW-0378">Hydrolase</keyword>
<dbReference type="GO" id="GO:0046872">
    <property type="term" value="F:metal ion binding"/>
    <property type="evidence" value="ECO:0007669"/>
    <property type="project" value="UniProtKB-KW"/>
</dbReference>
<evidence type="ECO:0000256" key="5">
    <source>
        <dbReference type="ARBA" id="ARBA00006654"/>
    </source>
</evidence>
<gene>
    <name evidence="13" type="ORF">SAMN02745912_00251</name>
</gene>